<dbReference type="AlphaFoldDB" id="A1ARB3"/>
<dbReference type="KEGG" id="ppd:Ppro_2276"/>
<evidence type="ECO:0000313" key="1">
    <source>
        <dbReference type="EMBL" id="ABK99883.1"/>
    </source>
</evidence>
<protein>
    <submittedName>
        <fullName evidence="1">Uncharacterized protein</fullName>
    </submittedName>
</protein>
<reference evidence="1 2" key="1">
    <citation type="submission" date="2006-10" db="EMBL/GenBank/DDBJ databases">
        <title>Complete sequence of chromosome of Pelobacter propionicus DSM 2379.</title>
        <authorList>
            <consortium name="US DOE Joint Genome Institute"/>
            <person name="Copeland A."/>
            <person name="Lucas S."/>
            <person name="Lapidus A."/>
            <person name="Barry K."/>
            <person name="Detter J.C."/>
            <person name="Glavina del Rio T."/>
            <person name="Hammon N."/>
            <person name="Israni S."/>
            <person name="Dalin E."/>
            <person name="Tice H."/>
            <person name="Pitluck S."/>
            <person name="Saunders E."/>
            <person name="Brettin T."/>
            <person name="Bruce D."/>
            <person name="Han C."/>
            <person name="Tapia R."/>
            <person name="Schmutz J."/>
            <person name="Larimer F."/>
            <person name="Land M."/>
            <person name="Hauser L."/>
            <person name="Kyrpides N."/>
            <person name="Kim E."/>
            <person name="Lovley D."/>
            <person name="Richardson P."/>
        </authorList>
    </citation>
    <scope>NUCLEOTIDE SEQUENCE [LARGE SCALE GENOMIC DNA]</scope>
    <source>
        <strain evidence="2">DSM 2379 / NBRC 103807 / OttBd1</strain>
    </source>
</reference>
<name>A1ARB3_PELPD</name>
<dbReference type="Proteomes" id="UP000006732">
    <property type="component" value="Chromosome"/>
</dbReference>
<sequence length="70" mass="8038">MPYACRQTERSIQMKFNPGQLVVTRGVNDLIATNEDFAKHVHLSLKRHLAGDWGDLCDEDRVTNEFALQH</sequence>
<dbReference type="EMBL" id="CP000482">
    <property type="protein sequence ID" value="ABK99883.1"/>
    <property type="molecule type" value="Genomic_DNA"/>
</dbReference>
<proteinExistence type="predicted"/>
<gene>
    <name evidence="1" type="ordered locus">Ppro_2276</name>
</gene>
<accession>A1ARB3</accession>
<evidence type="ECO:0000313" key="2">
    <source>
        <dbReference type="Proteomes" id="UP000006732"/>
    </source>
</evidence>
<keyword evidence="2" id="KW-1185">Reference proteome</keyword>
<organism evidence="1 2">
    <name type="scientific">Pelobacter propionicus (strain DSM 2379 / NBRC 103807 / OttBd1)</name>
    <dbReference type="NCBI Taxonomy" id="338966"/>
    <lineage>
        <taxon>Bacteria</taxon>
        <taxon>Pseudomonadati</taxon>
        <taxon>Thermodesulfobacteriota</taxon>
        <taxon>Desulfuromonadia</taxon>
        <taxon>Desulfuromonadales</taxon>
        <taxon>Desulfuromonadaceae</taxon>
        <taxon>Pelobacter</taxon>
    </lineage>
</organism>
<dbReference type="HOGENOM" id="CLU_2754306_0_0_7"/>
<dbReference type="STRING" id="338966.Ppro_2276"/>